<evidence type="ECO:0000313" key="5">
    <source>
        <dbReference type="EMBL" id="MBP3950885.1"/>
    </source>
</evidence>
<gene>
    <name evidence="5" type="ORF">J7W16_07025</name>
</gene>
<dbReference type="Gene3D" id="1.10.10.60">
    <property type="entry name" value="Homeodomain-like"/>
    <property type="match status" value="2"/>
</dbReference>
<dbReference type="PANTHER" id="PTHR43280">
    <property type="entry name" value="ARAC-FAMILY TRANSCRIPTIONAL REGULATOR"/>
    <property type="match status" value="1"/>
</dbReference>
<dbReference type="GO" id="GO:0043565">
    <property type="term" value="F:sequence-specific DNA binding"/>
    <property type="evidence" value="ECO:0007669"/>
    <property type="project" value="InterPro"/>
</dbReference>
<dbReference type="InterPro" id="IPR018060">
    <property type="entry name" value="HTH_AraC"/>
</dbReference>
<keyword evidence="6" id="KW-1185">Reference proteome</keyword>
<dbReference type="AlphaFoldDB" id="A0A940WQY3"/>
<comment type="caution">
    <text evidence="5">The sequence shown here is derived from an EMBL/GenBank/DDBJ whole genome shotgun (WGS) entry which is preliminary data.</text>
</comment>
<dbReference type="PANTHER" id="PTHR43280:SF30">
    <property type="entry name" value="MMSAB OPERON REGULATORY PROTEIN"/>
    <property type="match status" value="1"/>
</dbReference>
<dbReference type="GO" id="GO:0003700">
    <property type="term" value="F:DNA-binding transcription factor activity"/>
    <property type="evidence" value="ECO:0007669"/>
    <property type="project" value="InterPro"/>
</dbReference>
<proteinExistence type="predicted"/>
<sequence length="289" mass="34149">MNEFTLPSYSLPLVREIGFMIDKKGSLQHPSRFMEEVHVFIYVKKGMIYVVEDGIDYQVKEGTYLFLSKNTPHWGTKTYAPGTQWYYIHFYDPPQDLGVENKGEYSPFQQPMMIHSETYDKKLTIPKRETVQKPEYIDLQLQKLLDRYESQHSFQPLRSSALTYDLFLDLYQEKLDEKIHKRSNRIVNQLIELLKKAPTDRLSSEQISEKLGMNYAYISNLFRQQTGKTVTQFQHELLVEQAIRYFKESSHNVSEVSEILGFSNPFYFSRVFKKVSGISPSDYLNQHYR</sequence>
<feature type="domain" description="HTH araC/xylS-type" evidence="4">
    <location>
        <begin position="188"/>
        <end position="286"/>
    </location>
</feature>
<dbReference type="Gene3D" id="2.60.120.10">
    <property type="entry name" value="Jelly Rolls"/>
    <property type="match status" value="1"/>
</dbReference>
<dbReference type="InterPro" id="IPR003313">
    <property type="entry name" value="AraC-bd"/>
</dbReference>
<keyword evidence="2" id="KW-0238">DNA-binding</keyword>
<dbReference type="SUPFAM" id="SSF51215">
    <property type="entry name" value="Regulatory protein AraC"/>
    <property type="match status" value="1"/>
</dbReference>
<evidence type="ECO:0000256" key="2">
    <source>
        <dbReference type="ARBA" id="ARBA00023125"/>
    </source>
</evidence>
<dbReference type="RefSeq" id="WP_210596558.1">
    <property type="nucleotide sequence ID" value="NZ_JAGKSQ010000002.1"/>
</dbReference>
<dbReference type="Pfam" id="PF12833">
    <property type="entry name" value="HTH_18"/>
    <property type="match status" value="1"/>
</dbReference>
<keyword evidence="1" id="KW-0805">Transcription regulation</keyword>
<dbReference type="PROSITE" id="PS01124">
    <property type="entry name" value="HTH_ARAC_FAMILY_2"/>
    <property type="match status" value="1"/>
</dbReference>
<dbReference type="InterPro" id="IPR037923">
    <property type="entry name" value="HTH-like"/>
</dbReference>
<protein>
    <submittedName>
        <fullName evidence="5">Helix-turn-helix transcriptional regulator</fullName>
    </submittedName>
</protein>
<accession>A0A940WQY3</accession>
<dbReference type="SMART" id="SM00342">
    <property type="entry name" value="HTH_ARAC"/>
    <property type="match status" value="1"/>
</dbReference>
<dbReference type="InterPro" id="IPR020449">
    <property type="entry name" value="Tscrpt_reg_AraC-type_HTH"/>
</dbReference>
<evidence type="ECO:0000313" key="6">
    <source>
        <dbReference type="Proteomes" id="UP000678228"/>
    </source>
</evidence>
<dbReference type="SUPFAM" id="SSF46689">
    <property type="entry name" value="Homeodomain-like"/>
    <property type="match status" value="2"/>
</dbReference>
<dbReference type="Pfam" id="PF02311">
    <property type="entry name" value="AraC_binding"/>
    <property type="match status" value="1"/>
</dbReference>
<evidence type="ECO:0000259" key="4">
    <source>
        <dbReference type="PROSITE" id="PS01124"/>
    </source>
</evidence>
<organism evidence="5 6">
    <name type="scientific">Halalkalibacter suaedae</name>
    <dbReference type="NCBI Taxonomy" id="2822140"/>
    <lineage>
        <taxon>Bacteria</taxon>
        <taxon>Bacillati</taxon>
        <taxon>Bacillota</taxon>
        <taxon>Bacilli</taxon>
        <taxon>Bacillales</taxon>
        <taxon>Bacillaceae</taxon>
        <taxon>Halalkalibacter</taxon>
    </lineage>
</organism>
<dbReference type="EMBL" id="JAGKSQ010000002">
    <property type="protein sequence ID" value="MBP3950885.1"/>
    <property type="molecule type" value="Genomic_DNA"/>
</dbReference>
<evidence type="ECO:0000256" key="3">
    <source>
        <dbReference type="ARBA" id="ARBA00023163"/>
    </source>
</evidence>
<dbReference type="InterPro" id="IPR014710">
    <property type="entry name" value="RmlC-like_jellyroll"/>
</dbReference>
<reference evidence="5" key="1">
    <citation type="submission" date="2021-03" db="EMBL/GenBank/DDBJ databases">
        <title>Bacillus suaedae sp. nov., isolated from Suaeda aralocaspica.</title>
        <authorList>
            <person name="Lei R.F.R."/>
        </authorList>
    </citation>
    <scope>NUCLEOTIDE SEQUENCE</scope>
    <source>
        <strain evidence="5">YZJH907-2</strain>
    </source>
</reference>
<dbReference type="PRINTS" id="PR00032">
    <property type="entry name" value="HTHARAC"/>
</dbReference>
<keyword evidence="3" id="KW-0804">Transcription</keyword>
<evidence type="ECO:0000256" key="1">
    <source>
        <dbReference type="ARBA" id="ARBA00023015"/>
    </source>
</evidence>
<name>A0A940WQY3_9BACI</name>
<dbReference type="Proteomes" id="UP000678228">
    <property type="component" value="Unassembled WGS sequence"/>
</dbReference>
<dbReference type="InterPro" id="IPR009057">
    <property type="entry name" value="Homeodomain-like_sf"/>
</dbReference>